<proteinExistence type="predicted"/>
<dbReference type="RefSeq" id="WP_310541097.1">
    <property type="nucleotide sequence ID" value="NZ_JARWAI010000015.1"/>
</dbReference>
<keyword evidence="3" id="KW-1185">Reference proteome</keyword>
<dbReference type="Proteomes" id="UP001269267">
    <property type="component" value="Unassembled WGS sequence"/>
</dbReference>
<protein>
    <submittedName>
        <fullName evidence="2">MOSC N-terminal beta barrel domain-containing protein</fullName>
    </submittedName>
</protein>
<organism evidence="2 3">
    <name type="scientific">Vreelandella gomseomensis</name>
    <dbReference type="NCBI Taxonomy" id="370766"/>
    <lineage>
        <taxon>Bacteria</taxon>
        <taxon>Pseudomonadati</taxon>
        <taxon>Pseudomonadota</taxon>
        <taxon>Gammaproteobacteria</taxon>
        <taxon>Oceanospirillales</taxon>
        <taxon>Halomonadaceae</taxon>
        <taxon>Vreelandella</taxon>
    </lineage>
</organism>
<dbReference type="SUPFAM" id="SSF50800">
    <property type="entry name" value="PK beta-barrel domain-like"/>
    <property type="match status" value="1"/>
</dbReference>
<dbReference type="SUPFAM" id="SSF141673">
    <property type="entry name" value="MOSC N-terminal domain-like"/>
    <property type="match status" value="1"/>
</dbReference>
<dbReference type="EMBL" id="JARWAI010000015">
    <property type="protein sequence ID" value="MDR5876530.1"/>
    <property type="molecule type" value="Genomic_DNA"/>
</dbReference>
<reference evidence="2 3" key="1">
    <citation type="submission" date="2023-04" db="EMBL/GenBank/DDBJ databases">
        <title>A long-awaited taxogenomic arrangement of the family Halomonadaceae.</title>
        <authorList>
            <person name="De La Haba R."/>
            <person name="Chuvochina M."/>
            <person name="Wittouck S."/>
            <person name="Arahal D.R."/>
            <person name="Sanchez-Porro C."/>
            <person name="Hugenholtz P."/>
            <person name="Ventosa A."/>
        </authorList>
    </citation>
    <scope>NUCLEOTIDE SEQUENCE [LARGE SCALE GENOMIC DNA]</scope>
    <source>
        <strain evidence="2 3">DSM 18042</strain>
    </source>
</reference>
<dbReference type="Pfam" id="PF03473">
    <property type="entry name" value="MOSC"/>
    <property type="match status" value="1"/>
</dbReference>
<dbReference type="InterPro" id="IPR005303">
    <property type="entry name" value="MOCOS_middle"/>
</dbReference>
<evidence type="ECO:0000259" key="1">
    <source>
        <dbReference type="PROSITE" id="PS51340"/>
    </source>
</evidence>
<dbReference type="InterPro" id="IPR011037">
    <property type="entry name" value="Pyrv_Knase-like_insert_dom_sf"/>
</dbReference>
<evidence type="ECO:0000313" key="2">
    <source>
        <dbReference type="EMBL" id="MDR5876530.1"/>
    </source>
</evidence>
<gene>
    <name evidence="2" type="ORF">QC815_16595</name>
</gene>
<evidence type="ECO:0000313" key="3">
    <source>
        <dbReference type="Proteomes" id="UP001269267"/>
    </source>
</evidence>
<name>A0ABU1GGE7_9GAMM</name>
<feature type="domain" description="MOSC" evidence="1">
    <location>
        <begin position="127"/>
        <end position="278"/>
    </location>
</feature>
<comment type="caution">
    <text evidence="2">The sequence shown here is derived from an EMBL/GenBank/DDBJ whole genome shotgun (WGS) entry which is preliminary data.</text>
</comment>
<sequence>MNISELNVYPVKSLQGIALEQTQLHEHGLAWDRRWMLVDARQRFVTQRQIPALATVGVALSGDALVLSHPDVEPLAVPLAEPEGNLRLVSVWDDHCKALPESDEVSRWLEASLGTSASGLSLVRFATDFQRSVEEDFLAGGAAHTYFADGYPFLLTTTGSLAALNDALVAGGHDPVPMSRFRPNVVIDSDTPWAEDRWATLADATGTFQFALRKPCQRCKITTIDQQTAVIQEPAEPLKTLLALNTQPALKGAHFGQNATLLKGDGAVIRVGAALEARERDA</sequence>
<dbReference type="PANTHER" id="PTHR14237:SF19">
    <property type="entry name" value="MITOCHONDRIAL AMIDOXIME REDUCING COMPONENT 1"/>
    <property type="match status" value="1"/>
</dbReference>
<dbReference type="PANTHER" id="PTHR14237">
    <property type="entry name" value="MOLYBDOPTERIN COFACTOR SULFURASE MOSC"/>
    <property type="match status" value="1"/>
</dbReference>
<dbReference type="Pfam" id="PF03476">
    <property type="entry name" value="MOSC_N"/>
    <property type="match status" value="1"/>
</dbReference>
<accession>A0ABU1GGE7</accession>
<dbReference type="InterPro" id="IPR005302">
    <property type="entry name" value="MoCF_Sase_C"/>
</dbReference>
<dbReference type="PROSITE" id="PS51340">
    <property type="entry name" value="MOSC"/>
    <property type="match status" value="1"/>
</dbReference>